<evidence type="ECO:0000313" key="2">
    <source>
        <dbReference type="Proteomes" id="UP000044841"/>
    </source>
</evidence>
<keyword evidence="2" id="KW-1185">Reference proteome</keyword>
<dbReference type="AlphaFoldDB" id="A0A0K6FR63"/>
<sequence>MAEILKTLPSNTFSKAEFWWKTNNFGVKFGVDVNDSDGSPIMQYVADREIVFFGTPVASIPISQLPPLEASAVGQPEESEHRMQGKLYYPDIPNPIPNGPAAATVPPKSDDSLLYVVFQTGEPGDKAAKNTIAIFEGERYPDIFTLKSGVGDWVVKTK</sequence>
<accession>A0A0K6FR63</accession>
<dbReference type="Proteomes" id="UP000044841">
    <property type="component" value="Unassembled WGS sequence"/>
</dbReference>
<proteinExistence type="predicted"/>
<gene>
    <name evidence="1" type="ORF">RSOLAG22IIIB_13826</name>
</gene>
<organism evidence="1 2">
    <name type="scientific">Rhizoctonia solani</name>
    <dbReference type="NCBI Taxonomy" id="456999"/>
    <lineage>
        <taxon>Eukaryota</taxon>
        <taxon>Fungi</taxon>
        <taxon>Dikarya</taxon>
        <taxon>Basidiomycota</taxon>
        <taxon>Agaricomycotina</taxon>
        <taxon>Agaricomycetes</taxon>
        <taxon>Cantharellales</taxon>
        <taxon>Ceratobasidiaceae</taxon>
        <taxon>Rhizoctonia</taxon>
    </lineage>
</organism>
<protein>
    <submittedName>
        <fullName evidence="1">Uncharacterized protein</fullName>
    </submittedName>
</protein>
<evidence type="ECO:0000313" key="1">
    <source>
        <dbReference type="EMBL" id="CUA68726.1"/>
    </source>
</evidence>
<reference evidence="1 2" key="1">
    <citation type="submission" date="2015-07" db="EMBL/GenBank/DDBJ databases">
        <authorList>
            <person name="Noorani M."/>
        </authorList>
    </citation>
    <scope>NUCLEOTIDE SEQUENCE [LARGE SCALE GENOMIC DNA]</scope>
    <source>
        <strain evidence="1">BBA 69670</strain>
    </source>
</reference>
<dbReference type="EMBL" id="CYGV01000545">
    <property type="protein sequence ID" value="CUA68726.1"/>
    <property type="molecule type" value="Genomic_DNA"/>
</dbReference>
<name>A0A0K6FR63_9AGAM</name>